<feature type="transmembrane region" description="Helical" evidence="1">
    <location>
        <begin position="210"/>
        <end position="230"/>
    </location>
</feature>
<name>S7X2H4_9FLAO</name>
<evidence type="ECO:0000313" key="3">
    <source>
        <dbReference type="Proteomes" id="UP000014962"/>
    </source>
</evidence>
<keyword evidence="1" id="KW-0472">Membrane</keyword>
<organism evidence="2 3">
    <name type="scientific">Winogradskyella psychrotolerans RS-3</name>
    <dbReference type="NCBI Taxonomy" id="641526"/>
    <lineage>
        <taxon>Bacteria</taxon>
        <taxon>Pseudomonadati</taxon>
        <taxon>Bacteroidota</taxon>
        <taxon>Flavobacteriia</taxon>
        <taxon>Flavobacteriales</taxon>
        <taxon>Flavobacteriaceae</taxon>
        <taxon>Winogradskyella</taxon>
    </lineage>
</organism>
<evidence type="ECO:0000256" key="1">
    <source>
        <dbReference type="SAM" id="Phobius"/>
    </source>
</evidence>
<feature type="transmembrane region" description="Helical" evidence="1">
    <location>
        <begin position="66"/>
        <end position="84"/>
    </location>
</feature>
<evidence type="ECO:0008006" key="4">
    <source>
        <dbReference type="Google" id="ProtNLM"/>
    </source>
</evidence>
<proteinExistence type="predicted"/>
<keyword evidence="1" id="KW-0812">Transmembrane</keyword>
<dbReference type="AlphaFoldDB" id="S7X2H4"/>
<dbReference type="Proteomes" id="UP000014962">
    <property type="component" value="Unassembled WGS sequence"/>
</dbReference>
<feature type="transmembrane region" description="Helical" evidence="1">
    <location>
        <begin position="12"/>
        <end position="34"/>
    </location>
</feature>
<feature type="transmembrane region" description="Helical" evidence="1">
    <location>
        <begin position="183"/>
        <end position="204"/>
    </location>
</feature>
<reference evidence="2 3" key="1">
    <citation type="journal article" date="2013" name="Genome Announc.">
        <title>Draft Genome Sequence of Winogradskyella psychrotolerans RS-3T, Isolated from the Marine Transect of Kongsfjorden, Ny-Alesund, Svalbard, Arctic Ocean.</title>
        <authorList>
            <person name="Kumar Pinnaka A."/>
            <person name="Ara S."/>
            <person name="Singh A."/>
            <person name="Shivaji S."/>
        </authorList>
    </citation>
    <scope>NUCLEOTIDE SEQUENCE [LARGE SCALE GENOMIC DNA]</scope>
    <source>
        <strain evidence="2 3">RS-3</strain>
    </source>
</reference>
<keyword evidence="1" id="KW-1133">Transmembrane helix</keyword>
<gene>
    <name evidence="2" type="ORF">ADIWIN_3679</name>
</gene>
<feature type="transmembrane region" description="Helical" evidence="1">
    <location>
        <begin position="152"/>
        <end position="174"/>
    </location>
</feature>
<feature type="transmembrane region" description="Helical" evidence="1">
    <location>
        <begin position="40"/>
        <end position="59"/>
    </location>
</feature>
<comment type="caution">
    <text evidence="2">The sequence shown here is derived from an EMBL/GenBank/DDBJ whole genome shotgun (WGS) entry which is preliminary data.</text>
</comment>
<accession>S7X2H4</accession>
<sequence length="245" mass="28039">MAKKREVSTRYFKKITIIDSIFYMSFFATIVVSICLERAQLVYVLPVVIFSIFFKYISLTKKRANPLFLIALLAILVSDVLSMYCFEACFVWVSIFASAYLICCALSLKKYLHKGKLKSVLSFSVIVSAILISYVIYAIVDLLMDFLPGIQLFFVLLSSVSLVIYTITVAIIYIRDAYHNSTLLLASSIFTFFQITLIAINEFLFYDKTFTVLAVSCHIMALYLFMNFIAKTEVVKPEDIKEKFI</sequence>
<dbReference type="EMBL" id="ATMR01000199">
    <property type="protein sequence ID" value="EPR70323.1"/>
    <property type="molecule type" value="Genomic_DNA"/>
</dbReference>
<feature type="transmembrane region" description="Helical" evidence="1">
    <location>
        <begin position="90"/>
        <end position="108"/>
    </location>
</feature>
<evidence type="ECO:0000313" key="2">
    <source>
        <dbReference type="EMBL" id="EPR70323.1"/>
    </source>
</evidence>
<feature type="transmembrane region" description="Helical" evidence="1">
    <location>
        <begin position="120"/>
        <end position="140"/>
    </location>
</feature>
<protein>
    <recommendedName>
        <fullName evidence="4">YhhN-like protein</fullName>
    </recommendedName>
</protein>
<dbReference type="eggNOG" id="ENOG5032SW9">
    <property type="taxonomic scope" value="Bacteria"/>
</dbReference>
<keyword evidence="3" id="KW-1185">Reference proteome</keyword>